<evidence type="ECO:0000313" key="2">
    <source>
        <dbReference type="EMBL" id="KAK2644480.1"/>
    </source>
</evidence>
<comment type="caution">
    <text evidence="2">The sequence shown here is derived from an EMBL/GenBank/DDBJ whole genome shotgun (WGS) entry which is preliminary data.</text>
</comment>
<dbReference type="EMBL" id="JANJYI010000006">
    <property type="protein sequence ID" value="KAK2644480.1"/>
    <property type="molecule type" value="Genomic_DNA"/>
</dbReference>
<dbReference type="PANTHER" id="PTHR34145:SF28">
    <property type="entry name" value="F-BOX DOMAIN-CONTAINING PROTEIN"/>
    <property type="match status" value="1"/>
</dbReference>
<dbReference type="PANTHER" id="PTHR34145">
    <property type="entry name" value="OS02G0105600 PROTEIN"/>
    <property type="match status" value="1"/>
</dbReference>
<reference evidence="2" key="1">
    <citation type="journal article" date="2023" name="Plant J.">
        <title>Genome sequences and population genomics provide insights into the demographic history, inbreeding, and mutation load of two 'living fossil' tree species of Dipteronia.</title>
        <authorList>
            <person name="Feng Y."/>
            <person name="Comes H.P."/>
            <person name="Chen J."/>
            <person name="Zhu S."/>
            <person name="Lu R."/>
            <person name="Zhang X."/>
            <person name="Li P."/>
            <person name="Qiu J."/>
            <person name="Olsen K.M."/>
            <person name="Qiu Y."/>
        </authorList>
    </citation>
    <scope>NUCLEOTIDE SEQUENCE</scope>
    <source>
        <strain evidence="2">KIB01</strain>
    </source>
</reference>
<dbReference type="Proteomes" id="UP001280121">
    <property type="component" value="Unassembled WGS sequence"/>
</dbReference>
<feature type="domain" description="F-box/LRR-repeat protein 15/At3g58940/PEG3-like LRR" evidence="1">
    <location>
        <begin position="5"/>
        <end position="116"/>
    </location>
</feature>
<dbReference type="Gene3D" id="3.80.10.10">
    <property type="entry name" value="Ribonuclease Inhibitor"/>
    <property type="match status" value="1"/>
</dbReference>
<gene>
    <name evidence="2" type="ORF">Ddye_019675</name>
</gene>
<accession>A0AAD9TYD3</accession>
<organism evidence="2 3">
    <name type="scientific">Dipteronia dyeriana</name>
    <dbReference type="NCBI Taxonomy" id="168575"/>
    <lineage>
        <taxon>Eukaryota</taxon>
        <taxon>Viridiplantae</taxon>
        <taxon>Streptophyta</taxon>
        <taxon>Embryophyta</taxon>
        <taxon>Tracheophyta</taxon>
        <taxon>Spermatophyta</taxon>
        <taxon>Magnoliopsida</taxon>
        <taxon>eudicotyledons</taxon>
        <taxon>Gunneridae</taxon>
        <taxon>Pentapetalae</taxon>
        <taxon>rosids</taxon>
        <taxon>malvids</taxon>
        <taxon>Sapindales</taxon>
        <taxon>Sapindaceae</taxon>
        <taxon>Hippocastanoideae</taxon>
        <taxon>Acereae</taxon>
        <taxon>Dipteronia</taxon>
    </lineage>
</organism>
<dbReference type="AlphaFoldDB" id="A0AAD9TYD3"/>
<name>A0AAD9TYD3_9ROSI</name>
<protein>
    <recommendedName>
        <fullName evidence="1">F-box/LRR-repeat protein 15/At3g58940/PEG3-like LRR domain-containing protein</fullName>
    </recommendedName>
</protein>
<proteinExistence type="predicted"/>
<dbReference type="InterPro" id="IPR055411">
    <property type="entry name" value="LRR_FXL15/At3g58940/PEG3-like"/>
</dbReference>
<dbReference type="InterPro" id="IPR053772">
    <property type="entry name" value="At1g61320/At1g61330-like"/>
</dbReference>
<dbReference type="Pfam" id="PF24758">
    <property type="entry name" value="LRR_At5g56370"/>
    <property type="match status" value="1"/>
</dbReference>
<feature type="non-terminal residue" evidence="2">
    <location>
        <position position="1"/>
    </location>
</feature>
<evidence type="ECO:0000259" key="1">
    <source>
        <dbReference type="Pfam" id="PF24758"/>
    </source>
</evidence>
<evidence type="ECO:0000313" key="3">
    <source>
        <dbReference type="Proteomes" id="UP001280121"/>
    </source>
</evidence>
<keyword evidence="3" id="KW-1185">Reference proteome</keyword>
<dbReference type="InterPro" id="IPR032675">
    <property type="entry name" value="LRR_dom_sf"/>
</dbReference>
<dbReference type="SUPFAM" id="SSF52058">
    <property type="entry name" value="L domain-like"/>
    <property type="match status" value="1"/>
</dbReference>
<sequence>KFVTTLKLSGCNLEQSSDTIRFHSLKKLELHRVRIGEQMVHKFISECPLVEDLILSLFSHFKRLCVSHAPKLKTLTIVDEFIKLEIFEIFAPSLQHCTLAYIRKSCMIDMVGCPQLYSLKLRTVDIEIRDLISKIPLLDKLIIQDCVEITEIVFSSNRLKDLQILQCYNMNGIVVDAPNLLSFGLECEDIPYRFSIKGGLLVLTWFKLIKEEFNGVAHQVKELSMFISIMISLDSFSLDEFRNRSPSLPREVENLIIDVKEVPPLKYAALLDCFLGLFSKDFVYRIKMVETVDQIYQENIRAHQRAFSKPSHIAILILTRVHIYRTELAYKSFKNLCGLNLDTKDI</sequence>